<keyword evidence="1" id="KW-0812">Transmembrane</keyword>
<evidence type="ECO:0000256" key="1">
    <source>
        <dbReference type="SAM" id="Phobius"/>
    </source>
</evidence>
<evidence type="ECO:0000313" key="3">
    <source>
        <dbReference type="Proteomes" id="UP000790347"/>
    </source>
</evidence>
<gene>
    <name evidence="2" type="ORF">DERF_001569</name>
</gene>
<sequence length="67" mass="7814">MNNVTANNVVTKPGRCSVLAIFFILDLRAFISHWLYLYFVKQPHTNRIRICNSIILMDDYTLILSII</sequence>
<reference evidence="2" key="2">
    <citation type="journal article" date="2022" name="Res Sq">
        <title>Comparative Genomics Reveals Insights into the Divergent Evolution of Astigmatic Mites and Household Pest Adaptations.</title>
        <authorList>
            <person name="Xiong Q."/>
            <person name="Wan A.T.-Y."/>
            <person name="Liu X.-Y."/>
            <person name="Fung C.S.-H."/>
            <person name="Xiao X."/>
            <person name="Malainual N."/>
            <person name="Hou J."/>
            <person name="Wang L."/>
            <person name="Wang M."/>
            <person name="Yang K."/>
            <person name="Cui Y."/>
            <person name="Leung E."/>
            <person name="Nong W."/>
            <person name="Shin S.-K."/>
            <person name="Au S."/>
            <person name="Jeong K.Y."/>
            <person name="Chew F.T."/>
            <person name="Hui J."/>
            <person name="Leung T.F."/>
            <person name="Tungtrongchitr A."/>
            <person name="Zhong N."/>
            <person name="Liu Z."/>
            <person name="Tsui S."/>
        </authorList>
    </citation>
    <scope>NUCLEOTIDE SEQUENCE</scope>
    <source>
        <strain evidence="2">Derf</strain>
        <tissue evidence="2">Whole organism</tissue>
    </source>
</reference>
<feature type="transmembrane region" description="Helical" evidence="1">
    <location>
        <begin position="20"/>
        <end position="39"/>
    </location>
</feature>
<reference evidence="2" key="1">
    <citation type="submission" date="2013-05" db="EMBL/GenBank/DDBJ databases">
        <authorList>
            <person name="Yim A.K.Y."/>
            <person name="Chan T.F."/>
            <person name="Ji K.M."/>
            <person name="Liu X.Y."/>
            <person name="Zhou J.W."/>
            <person name="Li R.Q."/>
            <person name="Yang K.Y."/>
            <person name="Li J."/>
            <person name="Li M."/>
            <person name="Law P.T.W."/>
            <person name="Wu Y.L."/>
            <person name="Cai Z.L."/>
            <person name="Qin H."/>
            <person name="Bao Y."/>
            <person name="Leung R.K.K."/>
            <person name="Ng P.K.S."/>
            <person name="Zou J."/>
            <person name="Zhong X.J."/>
            <person name="Ran P.X."/>
            <person name="Zhong N.S."/>
            <person name="Liu Z.G."/>
            <person name="Tsui S.K.W."/>
        </authorList>
    </citation>
    <scope>NUCLEOTIDE SEQUENCE</scope>
    <source>
        <strain evidence="2">Derf</strain>
        <tissue evidence="2">Whole organism</tissue>
    </source>
</reference>
<organism evidence="2 3">
    <name type="scientific">Dermatophagoides farinae</name>
    <name type="common">American house dust mite</name>
    <dbReference type="NCBI Taxonomy" id="6954"/>
    <lineage>
        <taxon>Eukaryota</taxon>
        <taxon>Metazoa</taxon>
        <taxon>Ecdysozoa</taxon>
        <taxon>Arthropoda</taxon>
        <taxon>Chelicerata</taxon>
        <taxon>Arachnida</taxon>
        <taxon>Acari</taxon>
        <taxon>Acariformes</taxon>
        <taxon>Sarcoptiformes</taxon>
        <taxon>Astigmata</taxon>
        <taxon>Psoroptidia</taxon>
        <taxon>Analgoidea</taxon>
        <taxon>Pyroglyphidae</taxon>
        <taxon>Dermatophagoidinae</taxon>
        <taxon>Dermatophagoides</taxon>
    </lineage>
</organism>
<keyword evidence="1" id="KW-1133">Transmembrane helix</keyword>
<evidence type="ECO:0000313" key="2">
    <source>
        <dbReference type="EMBL" id="KAH9527560.1"/>
    </source>
</evidence>
<dbReference type="EMBL" id="ASGP02000001">
    <property type="protein sequence ID" value="KAH9527560.1"/>
    <property type="molecule type" value="Genomic_DNA"/>
</dbReference>
<comment type="caution">
    <text evidence="2">The sequence shown here is derived from an EMBL/GenBank/DDBJ whole genome shotgun (WGS) entry which is preliminary data.</text>
</comment>
<accession>A0A922LD14</accession>
<protein>
    <submittedName>
        <fullName evidence="2">Uncharacterized protein</fullName>
    </submittedName>
</protein>
<name>A0A922LD14_DERFA</name>
<keyword evidence="1" id="KW-0472">Membrane</keyword>
<dbReference type="AlphaFoldDB" id="A0A922LD14"/>
<dbReference type="Proteomes" id="UP000790347">
    <property type="component" value="Unassembled WGS sequence"/>
</dbReference>
<proteinExistence type="predicted"/>
<keyword evidence="3" id="KW-1185">Reference proteome</keyword>